<dbReference type="Proteomes" id="UP000005239">
    <property type="component" value="Unassembled WGS sequence"/>
</dbReference>
<accession>A0A8R1UAG2</accession>
<protein>
    <submittedName>
        <fullName evidence="1">Uncharacterized protein</fullName>
    </submittedName>
</protein>
<proteinExistence type="predicted"/>
<dbReference type="AlphaFoldDB" id="A0A2A6CNF4"/>
<dbReference type="EnsemblMetazoa" id="PPA12268.1">
    <property type="protein sequence ID" value="PPA12268.1"/>
    <property type="gene ID" value="WBGene00101822"/>
</dbReference>
<reference evidence="1" key="2">
    <citation type="submission" date="2022-06" db="UniProtKB">
        <authorList>
            <consortium name="EnsemblMetazoa"/>
        </authorList>
    </citation>
    <scope>IDENTIFICATION</scope>
    <source>
        <strain evidence="1">PS312</strain>
    </source>
</reference>
<accession>A0A2A6CNF4</accession>
<sequence length="109" mass="12625">MEIDKGTFSANFSTYQFFSTPHNIIERMHTNGSFEYYAVNEDDCSFTWGDIWCTSINKRCIPTDMSESASETRDVKKTVVDIRSFGAGFIVATTLKFYHKKIEKIYSYI</sequence>
<evidence type="ECO:0000313" key="2">
    <source>
        <dbReference type="Proteomes" id="UP000005239"/>
    </source>
</evidence>
<reference evidence="2" key="1">
    <citation type="journal article" date="2008" name="Nat. Genet.">
        <title>The Pristionchus pacificus genome provides a unique perspective on nematode lifestyle and parasitism.</title>
        <authorList>
            <person name="Dieterich C."/>
            <person name="Clifton S.W."/>
            <person name="Schuster L.N."/>
            <person name="Chinwalla A."/>
            <person name="Delehaunty K."/>
            <person name="Dinkelacker I."/>
            <person name="Fulton L."/>
            <person name="Fulton R."/>
            <person name="Godfrey J."/>
            <person name="Minx P."/>
            <person name="Mitreva M."/>
            <person name="Roeseler W."/>
            <person name="Tian H."/>
            <person name="Witte H."/>
            <person name="Yang S.P."/>
            <person name="Wilson R.K."/>
            <person name="Sommer R.J."/>
        </authorList>
    </citation>
    <scope>NUCLEOTIDE SEQUENCE [LARGE SCALE GENOMIC DNA]</scope>
    <source>
        <strain evidence="2">PS312</strain>
    </source>
</reference>
<keyword evidence="2" id="KW-1185">Reference proteome</keyword>
<name>A0A2A6CNF4_PRIPA</name>
<gene>
    <name evidence="1" type="primary">WBGene00101822</name>
</gene>
<evidence type="ECO:0000313" key="1">
    <source>
        <dbReference type="EnsemblMetazoa" id="PPA12268.1"/>
    </source>
</evidence>
<organism evidence="1 2">
    <name type="scientific">Pristionchus pacificus</name>
    <name type="common">Parasitic nematode worm</name>
    <dbReference type="NCBI Taxonomy" id="54126"/>
    <lineage>
        <taxon>Eukaryota</taxon>
        <taxon>Metazoa</taxon>
        <taxon>Ecdysozoa</taxon>
        <taxon>Nematoda</taxon>
        <taxon>Chromadorea</taxon>
        <taxon>Rhabditida</taxon>
        <taxon>Rhabditina</taxon>
        <taxon>Diplogasteromorpha</taxon>
        <taxon>Diplogasteroidea</taxon>
        <taxon>Neodiplogasteridae</taxon>
        <taxon>Pristionchus</taxon>
    </lineage>
</organism>